<evidence type="ECO:0000259" key="1">
    <source>
        <dbReference type="Pfam" id="PF20041"/>
    </source>
</evidence>
<keyword evidence="3" id="KW-1185">Reference proteome</keyword>
<sequence length="1471" mass="162632">MKKIFLVIIVVFINSITIIAQGSPSDDPIGPGDPIGPDFLLEIEGKQNVYPTEVTSYRLKTSGITIYDGNWQVSGGDILGQTSNQITIKWTGIDLVPDLITGDIVEVQVSRPFVSYDIISSTPSVLRGPEVLINIDSDYLPVAKPEKPFIKSQTCNKAIIEKLPAPSGITWYWQGMNPKGTDTSNASTTFEVTTSGTYYLRALKNSGGFSEELSSIDVLLTGCDEYISDDENYVHKIDYQQGYQENELGNTENEKIESITYYDALGRPKQSVGIKQSPQGKDMVTHIAYDAMGRKVKEYLPYTSTQNDGGYKLNAEEEIIAQYSAKFSEDINTSAPNPFSEKGFDHSPLNRVMQQAAPGYDWRLGGGHEIGFDYQTNVATDAVRKYEVAISTSGVPSLTGITAMYEEGQLYKNITKDENHDGTDSKLHTTEEFKNKLGQVILKRTYASTSSVTEEAHDTYYVYDDYGNLTYVLPPKVVTNDGISSTELTELCYQYKYDDRNRLVEKKIPGKGWEYIIYDALDRPVLTQDAKQRITKEWMFTKYDALGRTIYTGIYTHGSIVSQQGMQDHFDAENLQNATDGTSKMYEEKTTSGSLYYTNANFPNTNTEVLTINYFDNYTFDRAGVSTTITAFGVANTANVRSLETGSKVKVLGTNKWITTVSFYDKKARPIYVYSKNDYLQTTDIVESELDFVGKTLKTKATHLKSGKEAIVTIDTFTYDHAGRVLSQSQCIGDASLTGCSDAANTTNIVFKDPMALTNNKTVIDNNSITLKEGFEVKAAIGKSVHFTIAQGNAEVIVENEYDELGQLKTKKVGGGLQEVDYTYNIRGWLKKINGDAKNDNDLFNFSLKYNDIAEVDKRLYNGNIAQTTWSSLSVNTSGNPKSNQYTYTYDALNRIIGAIDNTGNYNLGGYNTAGNLTNPITYDKNGNILTLLRKGHLNDAASSFGIMDNLQYTYGAGNKLEKVADSATNDKYGFKDDAVNTSADTADDYTYDVNGNMVSDTNKGITNITYNHLNLPTQVNIGGSKIEYVYDAVGSKLEKRAYITGNGATTTQYAGGFIYKVDPSSRPTGGKAGTSIPTLEFLSHSEGYIKPVIASGSEAISSFEYVYQYKDHLGNVRLSYTDNNKDGVITSSSEIIEESNYYPFGLKHKGYNGNISSLGNSTVQKFGYNGKELNEELGIDWHDFGARNYDASIGRWMNLDPLTEAMYTHSPYNFGFNNPAYFIDPDGRMAFGSNEQTINGYYNDGAGNVVYDPNINSQKELDELGIDGAKYIGDTYYDSSTGTYYDENGKVHYNKKYCSRCEGYVYSLGYWLSNTFTDRSPYYIGSGFVLLGQGNGLTSNNKSKNPSEDIYIPSEVIDALKGITAKFNGKDNSLIKNIHAGLGDAGEVERIVTEFGKIIKGEGLYSKSSLNSSNYSIKDTTSYILQYWKDGIPMGGSGAGIKAGKKGATEAAKKEMQNSDLDSIQVIKMY</sequence>
<evidence type="ECO:0000313" key="2">
    <source>
        <dbReference type="EMBL" id="CAL2106845.1"/>
    </source>
</evidence>
<gene>
    <name evidence="2" type="ORF">T190115A13A_20125</name>
</gene>
<dbReference type="InterPro" id="IPR045619">
    <property type="entry name" value="DUF6443"/>
</dbReference>
<dbReference type="NCBIfam" id="TIGR03696">
    <property type="entry name" value="Rhs_assc_core"/>
    <property type="match status" value="1"/>
</dbReference>
<evidence type="ECO:0000313" key="3">
    <source>
        <dbReference type="Proteomes" id="UP001497602"/>
    </source>
</evidence>
<protein>
    <recommendedName>
        <fullName evidence="1">DUF6443 domain-containing protein</fullName>
    </recommendedName>
</protein>
<dbReference type="Gene3D" id="2.180.10.10">
    <property type="entry name" value="RHS repeat-associated core"/>
    <property type="match status" value="2"/>
</dbReference>
<feature type="domain" description="DUF6443" evidence="1">
    <location>
        <begin position="238"/>
        <end position="376"/>
    </location>
</feature>
<organism evidence="2 3">
    <name type="scientific">Tenacibaculum vairaonense</name>
    <dbReference type="NCBI Taxonomy" id="3137860"/>
    <lineage>
        <taxon>Bacteria</taxon>
        <taxon>Pseudomonadati</taxon>
        <taxon>Bacteroidota</taxon>
        <taxon>Flavobacteriia</taxon>
        <taxon>Flavobacteriales</taxon>
        <taxon>Flavobacteriaceae</taxon>
        <taxon>Tenacibaculum</taxon>
    </lineage>
</organism>
<dbReference type="RefSeq" id="WP_348738565.1">
    <property type="nucleotide sequence ID" value="NZ_CAXJRC010000022.1"/>
</dbReference>
<dbReference type="Pfam" id="PF20041">
    <property type="entry name" value="DUF6443"/>
    <property type="match status" value="1"/>
</dbReference>
<name>A0ABP1FE47_9FLAO</name>
<dbReference type="Proteomes" id="UP001497602">
    <property type="component" value="Unassembled WGS sequence"/>
</dbReference>
<accession>A0ABP1FE47</accession>
<dbReference type="InterPro" id="IPR022385">
    <property type="entry name" value="Rhs_assc_core"/>
</dbReference>
<dbReference type="EMBL" id="CAXJRC010000022">
    <property type="protein sequence ID" value="CAL2106845.1"/>
    <property type="molecule type" value="Genomic_DNA"/>
</dbReference>
<reference evidence="2 3" key="1">
    <citation type="submission" date="2024-05" db="EMBL/GenBank/DDBJ databases">
        <authorList>
            <person name="Duchaud E."/>
        </authorList>
    </citation>
    <scope>NUCLEOTIDE SEQUENCE [LARGE SCALE GENOMIC DNA]</scope>
    <source>
        <strain evidence="2">Ena-SAMPLE-TAB-13-05-2024-13:56:06:370-140305</strain>
    </source>
</reference>
<comment type="caution">
    <text evidence="2">The sequence shown here is derived from an EMBL/GenBank/DDBJ whole genome shotgun (WGS) entry which is preliminary data.</text>
</comment>
<proteinExistence type="predicted"/>